<comment type="similarity">
    <text evidence="1">Belongs to the TRAFAC class TrmE-Era-EngA-EngB-Septin-like GTPase superfamily. AIG1/Toc34/Toc159-like paraseptin GTPase family. IAN subfamily.</text>
</comment>
<dbReference type="AlphaFoldDB" id="A0A444V4U4"/>
<organism evidence="6 7">
    <name type="scientific">Acipenser ruthenus</name>
    <name type="common">Sterlet sturgeon</name>
    <dbReference type="NCBI Taxonomy" id="7906"/>
    <lineage>
        <taxon>Eukaryota</taxon>
        <taxon>Metazoa</taxon>
        <taxon>Chordata</taxon>
        <taxon>Craniata</taxon>
        <taxon>Vertebrata</taxon>
        <taxon>Euteleostomi</taxon>
        <taxon>Actinopterygii</taxon>
        <taxon>Chondrostei</taxon>
        <taxon>Acipenseriformes</taxon>
        <taxon>Acipenseridae</taxon>
        <taxon>Acipenser</taxon>
    </lineage>
</organism>
<dbReference type="PANTHER" id="PTHR10903">
    <property type="entry name" value="GTPASE, IMAP FAMILY MEMBER-RELATED"/>
    <property type="match status" value="1"/>
</dbReference>
<keyword evidence="7" id="KW-1185">Reference proteome</keyword>
<dbReference type="InterPro" id="IPR006703">
    <property type="entry name" value="G_AIG1"/>
</dbReference>
<dbReference type="SUPFAM" id="SSF52540">
    <property type="entry name" value="P-loop containing nucleoside triphosphate hydrolases"/>
    <property type="match status" value="1"/>
</dbReference>
<dbReference type="PANTHER" id="PTHR10903:SF170">
    <property type="entry name" value="GTPASE IMAP FAMILY MEMBER 7"/>
    <property type="match status" value="1"/>
</dbReference>
<evidence type="ECO:0000256" key="4">
    <source>
        <dbReference type="SAM" id="MobiDB-lite"/>
    </source>
</evidence>
<evidence type="ECO:0000256" key="1">
    <source>
        <dbReference type="ARBA" id="ARBA00008535"/>
    </source>
</evidence>
<protein>
    <submittedName>
        <fullName evidence="6">GTPase IMAP family member 4</fullName>
    </submittedName>
</protein>
<proteinExistence type="inferred from homology"/>
<dbReference type="PROSITE" id="PS51720">
    <property type="entry name" value="G_AIG1"/>
    <property type="match status" value="1"/>
</dbReference>
<dbReference type="EMBL" id="SCEB01002400">
    <property type="protein sequence ID" value="RXM95418.1"/>
    <property type="molecule type" value="Genomic_DNA"/>
</dbReference>
<feature type="compositionally biased region" description="Basic and acidic residues" evidence="4">
    <location>
        <begin position="236"/>
        <end position="280"/>
    </location>
</feature>
<feature type="region of interest" description="Disordered" evidence="4">
    <location>
        <begin position="236"/>
        <end position="304"/>
    </location>
</feature>
<name>A0A444V4U4_ACIRT</name>
<keyword evidence="2" id="KW-0547">Nucleotide-binding</keyword>
<evidence type="ECO:0000313" key="7">
    <source>
        <dbReference type="Proteomes" id="UP000289886"/>
    </source>
</evidence>
<evidence type="ECO:0000259" key="5">
    <source>
        <dbReference type="PROSITE" id="PS51720"/>
    </source>
</evidence>
<sequence>MAQGQEVEETVSQELRSPSELRIVLLGKRGAGKSSSGNTILSRKEFRSGISDSDRTRKCEKRTREVSGRRVSVVDTPDLFHTDRVEIERCVSLSAPGPHAFLLVIPVYPQGCKGNEWWETAVKEYCRCLDELQELFGERAVRNTMILFSHGEDLKGRMIEQYIDEAGEEFQQSVEKCGNRYHVLNNKNRSDHTQVTQLLDKIDNMVKGCGGSYLPDEIEQELEERMRLKKLELERENREELRRREEEMKQKYEEKQRRREEELMEFRKQMKEEEKREKGSLDSSGSVRRKNSNELPPANGMYSF</sequence>
<dbReference type="FunFam" id="3.40.50.300:FF:002274">
    <property type="entry name" value="Si:dkeyp-69e1.8"/>
    <property type="match status" value="1"/>
</dbReference>
<gene>
    <name evidence="6" type="ORF">EOD39_16903</name>
</gene>
<evidence type="ECO:0000313" key="6">
    <source>
        <dbReference type="EMBL" id="RXM95418.1"/>
    </source>
</evidence>
<evidence type="ECO:0000256" key="3">
    <source>
        <dbReference type="ARBA" id="ARBA00023134"/>
    </source>
</evidence>
<keyword evidence="3" id="KW-0342">GTP-binding</keyword>
<dbReference type="Pfam" id="PF04548">
    <property type="entry name" value="AIG1"/>
    <property type="match status" value="1"/>
</dbReference>
<dbReference type="InterPro" id="IPR045058">
    <property type="entry name" value="GIMA/IAN/Toc"/>
</dbReference>
<dbReference type="CDD" id="cd01852">
    <property type="entry name" value="AIG1"/>
    <property type="match status" value="1"/>
</dbReference>
<reference evidence="6 7" key="1">
    <citation type="submission" date="2019-01" db="EMBL/GenBank/DDBJ databases">
        <title>Draft Genome and Complete Hox-Cluster Characterization of the Sterlet Sturgeon (Acipenser ruthenus).</title>
        <authorList>
            <person name="Wei Q."/>
        </authorList>
    </citation>
    <scope>NUCLEOTIDE SEQUENCE [LARGE SCALE GENOMIC DNA]</scope>
    <source>
        <strain evidence="6">WHYD16114868_AA</strain>
        <tissue evidence="6">Blood</tissue>
    </source>
</reference>
<comment type="caution">
    <text evidence="6">The sequence shown here is derived from an EMBL/GenBank/DDBJ whole genome shotgun (WGS) entry which is preliminary data.</text>
</comment>
<evidence type="ECO:0000256" key="2">
    <source>
        <dbReference type="ARBA" id="ARBA00022741"/>
    </source>
</evidence>
<feature type="domain" description="AIG1-type G" evidence="5">
    <location>
        <begin position="18"/>
        <end position="223"/>
    </location>
</feature>
<dbReference type="Gene3D" id="3.40.50.300">
    <property type="entry name" value="P-loop containing nucleotide triphosphate hydrolases"/>
    <property type="match status" value="1"/>
</dbReference>
<dbReference type="GO" id="GO:0005525">
    <property type="term" value="F:GTP binding"/>
    <property type="evidence" value="ECO:0007669"/>
    <property type="project" value="UniProtKB-KW"/>
</dbReference>
<dbReference type="Proteomes" id="UP000289886">
    <property type="component" value="Unassembled WGS sequence"/>
</dbReference>
<accession>A0A444V4U4</accession>
<dbReference type="InterPro" id="IPR027417">
    <property type="entry name" value="P-loop_NTPase"/>
</dbReference>